<sequence>MDTVLLGDLLGRHNLDWQIRERISGNFGEGLQQIGGIRHSHEEGEVCVLQGRGALPQAHPECMRSQSAHEEENGCREGASTQECFEFEDSL</sequence>
<organism evidence="1 2">
    <name type="scientific">Gnathostoma spinigerum</name>
    <dbReference type="NCBI Taxonomy" id="75299"/>
    <lineage>
        <taxon>Eukaryota</taxon>
        <taxon>Metazoa</taxon>
        <taxon>Ecdysozoa</taxon>
        <taxon>Nematoda</taxon>
        <taxon>Chromadorea</taxon>
        <taxon>Rhabditida</taxon>
        <taxon>Spirurina</taxon>
        <taxon>Gnathostomatomorpha</taxon>
        <taxon>Gnathostomatoidea</taxon>
        <taxon>Gnathostomatidae</taxon>
        <taxon>Gnathostoma</taxon>
    </lineage>
</organism>
<name>A0ABD6ERR8_9BILA</name>
<evidence type="ECO:0000313" key="2">
    <source>
        <dbReference type="Proteomes" id="UP001608902"/>
    </source>
</evidence>
<proteinExistence type="predicted"/>
<protein>
    <submittedName>
        <fullName evidence="1">Uncharacterized protein</fullName>
    </submittedName>
</protein>
<reference evidence="1 2" key="1">
    <citation type="submission" date="2024-08" db="EMBL/GenBank/DDBJ databases">
        <title>Gnathostoma spinigerum genome.</title>
        <authorList>
            <person name="Gonzalez-Bertolin B."/>
            <person name="Monzon S."/>
            <person name="Zaballos A."/>
            <person name="Jimenez P."/>
            <person name="Dekumyoy P."/>
            <person name="Varona S."/>
            <person name="Cuesta I."/>
            <person name="Sumanam S."/>
            <person name="Adisakwattana P."/>
            <person name="Gasser R.B."/>
            <person name="Hernandez-Gonzalez A."/>
            <person name="Young N.D."/>
            <person name="Perteguer M.J."/>
        </authorList>
    </citation>
    <scope>NUCLEOTIDE SEQUENCE [LARGE SCALE GENOMIC DNA]</scope>
    <source>
        <strain evidence="1">AL3</strain>
        <tissue evidence="1">Liver</tissue>
    </source>
</reference>
<dbReference type="EMBL" id="JBGFUD010009564">
    <property type="protein sequence ID" value="MFH4982551.1"/>
    <property type="molecule type" value="Genomic_DNA"/>
</dbReference>
<gene>
    <name evidence="1" type="ORF">AB6A40_009260</name>
</gene>
<evidence type="ECO:0000313" key="1">
    <source>
        <dbReference type="EMBL" id="MFH4982551.1"/>
    </source>
</evidence>
<dbReference type="Proteomes" id="UP001608902">
    <property type="component" value="Unassembled WGS sequence"/>
</dbReference>
<accession>A0ABD6ERR8</accession>
<keyword evidence="2" id="KW-1185">Reference proteome</keyword>
<comment type="caution">
    <text evidence="1">The sequence shown here is derived from an EMBL/GenBank/DDBJ whole genome shotgun (WGS) entry which is preliminary data.</text>
</comment>
<dbReference type="AlphaFoldDB" id="A0ABD6ERR8"/>